<keyword evidence="2" id="KW-0812">Transmembrane</keyword>
<accession>A0A412ISL8</accession>
<gene>
    <name evidence="3" type="ORF">DWX94_06185</name>
</gene>
<evidence type="ECO:0000313" key="3">
    <source>
        <dbReference type="EMBL" id="RGS43066.1"/>
    </source>
</evidence>
<feature type="transmembrane region" description="Helical" evidence="2">
    <location>
        <begin position="7"/>
        <end position="30"/>
    </location>
</feature>
<name>A0A412ISL8_9FIRM</name>
<evidence type="ECO:0000256" key="1">
    <source>
        <dbReference type="SAM" id="MobiDB-lite"/>
    </source>
</evidence>
<keyword evidence="2" id="KW-0472">Membrane</keyword>
<dbReference type="EMBL" id="QRVK01000011">
    <property type="protein sequence ID" value="RGS43066.1"/>
    <property type="molecule type" value="Genomic_DNA"/>
</dbReference>
<organism evidence="3 4">
    <name type="scientific">Coprococcus eutactus</name>
    <dbReference type="NCBI Taxonomy" id="33043"/>
    <lineage>
        <taxon>Bacteria</taxon>
        <taxon>Bacillati</taxon>
        <taxon>Bacillota</taxon>
        <taxon>Clostridia</taxon>
        <taxon>Lachnospirales</taxon>
        <taxon>Lachnospiraceae</taxon>
        <taxon>Coprococcus</taxon>
    </lineage>
</organism>
<dbReference type="AlphaFoldDB" id="A0A412ISL8"/>
<keyword evidence="2" id="KW-1133">Transmembrane helix</keyword>
<reference evidence="3 4" key="1">
    <citation type="submission" date="2018-08" db="EMBL/GenBank/DDBJ databases">
        <title>A genome reference for cultivated species of the human gut microbiota.</title>
        <authorList>
            <person name="Zou Y."/>
            <person name="Xue W."/>
            <person name="Luo G."/>
        </authorList>
    </citation>
    <scope>NUCLEOTIDE SEQUENCE [LARGE SCALE GENOMIC DNA]</scope>
    <source>
        <strain evidence="3 4">AF22-21</strain>
    </source>
</reference>
<feature type="region of interest" description="Disordered" evidence="1">
    <location>
        <begin position="150"/>
        <end position="172"/>
    </location>
</feature>
<evidence type="ECO:0000313" key="4">
    <source>
        <dbReference type="Proteomes" id="UP000283295"/>
    </source>
</evidence>
<dbReference type="OrthoDB" id="2067590at2"/>
<comment type="caution">
    <text evidence="3">The sequence shown here is derived from an EMBL/GenBank/DDBJ whole genome shotgun (WGS) entry which is preliminary data.</text>
</comment>
<sequence length="265" mass="29245">MATIYNIMLYGGLALAVIFAVTAIVLFFTLKIPKAIGDVTGSTARKKIEEIREKGYESVQGVGISKKEAIKNHTTKISVRDVQSSESSKRAEKGRANYEKAVADIKNKKKNEDYLKSIHEEATDILHEDMQELARNMYSDEEATDVLMENEDSEEATDVLRADEDSEEATDVLRAEDDGEEATDVLRADDDEAATDVLRANDDEAATDVLRADDDDATDVLRNDDTEATSVLTGQSDFTGRLSQGENSMLKMVKNVVIVHTDESI</sequence>
<evidence type="ECO:0000256" key="2">
    <source>
        <dbReference type="SAM" id="Phobius"/>
    </source>
</evidence>
<protein>
    <submittedName>
        <fullName evidence="3">Uncharacterized protein</fullName>
    </submittedName>
</protein>
<dbReference type="Proteomes" id="UP000283295">
    <property type="component" value="Unassembled WGS sequence"/>
</dbReference>
<proteinExistence type="predicted"/>